<accession>A0A1Y5PHC5</accession>
<gene>
    <name evidence="1" type="ORF">MHPYR_500010</name>
</gene>
<proteinExistence type="predicted"/>
<dbReference type="EMBL" id="FLQS01000046">
    <property type="protein sequence ID" value="SBS78074.1"/>
    <property type="molecule type" value="Genomic_DNA"/>
</dbReference>
<dbReference type="AlphaFoldDB" id="A0A1Y5PHC5"/>
<organism evidence="1">
    <name type="scientific">uncultured Mycobacterium sp</name>
    <dbReference type="NCBI Taxonomy" id="171292"/>
    <lineage>
        <taxon>Bacteria</taxon>
        <taxon>Bacillati</taxon>
        <taxon>Actinomycetota</taxon>
        <taxon>Actinomycetes</taxon>
        <taxon>Mycobacteriales</taxon>
        <taxon>Mycobacteriaceae</taxon>
        <taxon>Mycobacterium</taxon>
        <taxon>environmental samples</taxon>
    </lineage>
</organism>
<protein>
    <submittedName>
        <fullName evidence="1">Uncharacterized protein</fullName>
    </submittedName>
</protein>
<sequence length="89" mass="10379">MTRCSTGVFTLAVWRSRVRVPSRPDDKFVESEQHQDNHPFPLREWEHLLSRPPHRFTPLCRSRALCSTCGLALALMNRRRPLPPSSQAW</sequence>
<reference evidence="1" key="1">
    <citation type="submission" date="2016-03" db="EMBL/GenBank/DDBJ databases">
        <authorList>
            <person name="Ploux O."/>
        </authorList>
    </citation>
    <scope>NUCLEOTIDE SEQUENCE</scope>
    <source>
        <strain evidence="1">UC10</strain>
    </source>
</reference>
<evidence type="ECO:0000313" key="1">
    <source>
        <dbReference type="EMBL" id="SBS78074.1"/>
    </source>
</evidence>
<name>A0A1Y5PHC5_9MYCO</name>